<keyword evidence="8" id="KW-0175">Coiled coil</keyword>
<evidence type="ECO:0000256" key="8">
    <source>
        <dbReference type="SAM" id="Coils"/>
    </source>
</evidence>
<dbReference type="InterPro" id="IPR047296">
    <property type="entry name" value="GIY-YIG_UvrC_Cho"/>
</dbReference>
<dbReference type="Pfam" id="PF22920">
    <property type="entry name" value="UvrC_RNaseH"/>
    <property type="match status" value="1"/>
</dbReference>
<keyword evidence="1 7" id="KW-0963">Cytoplasm</keyword>
<dbReference type="InterPro" id="IPR001943">
    <property type="entry name" value="UVR_dom"/>
</dbReference>
<evidence type="ECO:0000256" key="6">
    <source>
        <dbReference type="ARBA" id="ARBA00023236"/>
    </source>
</evidence>
<dbReference type="GO" id="GO:0009381">
    <property type="term" value="F:excinuclease ABC activity"/>
    <property type="evidence" value="ECO:0007669"/>
    <property type="project" value="UniProtKB-UniRule"/>
</dbReference>
<sequence>MKLKEKVKNLPKEPGVYLMKDKLDKIIYVGKAKSLKNRVSSYFQSSKHQRFKTKVLVENIVDFDYIITDTEVEALILENNLIKKYHPKYNIQLKDDKTYPYIKVTLDEVYPRIFKTRIVKSDGARYFGPYTDIKAVNDILELLHDMFKLRTCKRDLTEKKEDRACLNFHIEKCVAPCINEISVEEYNRLIEKSIMILEGKEENLVKELEEQMKRASAELNFEAAAKLRDQIRAIDKVTQKQKIVSDKLINQDIIALAQADNDICVQLLIVRSGRLIGKEDFIFEESDDLKETLTAFLQQYYDNAYYIPEEILLEIEIEDLDLINQWLTKRKGSKVELKVPKIGEKKELVQMAYRNARYNLKEYRFKQKFKSLKVSRGVIELQEHLGLEEMPYRIEGFDISHVQGTDTVASMVVFENGQPKKSDYRRFKIKHGQGNNDFLSMSEVVTRRYSRLLEEGKQFPDLILIDGGKGQLGAAVEILHNLGRSEEQLIGLAKREEEVFLPGQSEPIILPRDSQALYLIQRVRDEAHRFAVNYHRKLRSRRLTHSMIDEIPGVGPKRREALLNYFGSLGKIKQATVEELSEVEGISEKTASQIREYLDNHIEP</sequence>
<dbReference type="SMART" id="SM00278">
    <property type="entry name" value="HhH1"/>
    <property type="match status" value="2"/>
</dbReference>
<evidence type="ECO:0000256" key="7">
    <source>
        <dbReference type="HAMAP-Rule" id="MF_00203"/>
    </source>
</evidence>
<evidence type="ECO:0000256" key="3">
    <source>
        <dbReference type="ARBA" id="ARBA00022769"/>
    </source>
</evidence>
<comment type="similarity">
    <text evidence="7">Belongs to the UvrC family.</text>
</comment>
<comment type="function">
    <text evidence="7">The UvrABC repair system catalyzes the recognition and processing of DNA lesions. UvrC both incises the 5' and 3' sides of the lesion. The N-terminal half is responsible for the 3' incision and the C-terminal half is responsible for the 5' incision.</text>
</comment>
<dbReference type="InterPro" id="IPR010994">
    <property type="entry name" value="RuvA_2-like"/>
</dbReference>
<feature type="domain" description="GIY-YIG" evidence="10">
    <location>
        <begin position="12"/>
        <end position="91"/>
    </location>
</feature>
<evidence type="ECO:0000259" key="9">
    <source>
        <dbReference type="PROSITE" id="PS50151"/>
    </source>
</evidence>
<evidence type="ECO:0000259" key="11">
    <source>
        <dbReference type="PROSITE" id="PS50165"/>
    </source>
</evidence>
<dbReference type="Gene3D" id="4.10.860.10">
    <property type="entry name" value="UVR domain"/>
    <property type="match status" value="1"/>
</dbReference>
<dbReference type="InterPro" id="IPR001162">
    <property type="entry name" value="UvrC_RNase_H_dom"/>
</dbReference>
<keyword evidence="3 7" id="KW-0228">DNA excision</keyword>
<feature type="domain" description="UvrC family homology region profile" evidence="11">
    <location>
        <begin position="253"/>
        <end position="479"/>
    </location>
</feature>
<feature type="coiled-coil region" evidence="8">
    <location>
        <begin position="194"/>
        <end position="225"/>
    </location>
</feature>
<dbReference type="SMART" id="SM00465">
    <property type="entry name" value="GIYc"/>
    <property type="match status" value="1"/>
</dbReference>
<evidence type="ECO:0000256" key="4">
    <source>
        <dbReference type="ARBA" id="ARBA00022881"/>
    </source>
</evidence>
<dbReference type="GO" id="GO:0003677">
    <property type="term" value="F:DNA binding"/>
    <property type="evidence" value="ECO:0007669"/>
    <property type="project" value="UniProtKB-UniRule"/>
</dbReference>
<dbReference type="Gene3D" id="1.10.150.20">
    <property type="entry name" value="5' to 3' exonuclease, C-terminal subdomain"/>
    <property type="match status" value="1"/>
</dbReference>
<dbReference type="InterPro" id="IPR000305">
    <property type="entry name" value="GIY-YIG_endonuc"/>
</dbReference>
<dbReference type="PROSITE" id="PS50151">
    <property type="entry name" value="UVR"/>
    <property type="match status" value="1"/>
</dbReference>
<dbReference type="GO" id="GO:0009432">
    <property type="term" value="P:SOS response"/>
    <property type="evidence" value="ECO:0007669"/>
    <property type="project" value="UniProtKB-UniRule"/>
</dbReference>
<dbReference type="InterPro" id="IPR050066">
    <property type="entry name" value="UvrABC_protein_C"/>
</dbReference>
<keyword evidence="6 7" id="KW-0742">SOS response</keyword>
<comment type="caution">
    <text evidence="12">The sequence shown here is derived from an EMBL/GenBank/DDBJ whole genome shotgun (WGS) entry which is preliminary data.</text>
</comment>
<dbReference type="Proteomes" id="UP000093514">
    <property type="component" value="Unassembled WGS sequence"/>
</dbReference>
<dbReference type="PROSITE" id="PS50164">
    <property type="entry name" value="GIY_YIG"/>
    <property type="match status" value="1"/>
</dbReference>
<dbReference type="RefSeq" id="WP_068719349.1">
    <property type="nucleotide sequence ID" value="NZ_LWDV01000010.1"/>
</dbReference>
<reference evidence="13" key="1">
    <citation type="submission" date="2016-07" db="EMBL/GenBank/DDBJ databases">
        <authorList>
            <person name="Florea S."/>
            <person name="Webb J.S."/>
            <person name="Jaromczyk J."/>
            <person name="Schardl C.L."/>
        </authorList>
    </citation>
    <scope>NUCLEOTIDE SEQUENCE [LARGE SCALE GENOMIC DNA]</scope>
    <source>
        <strain evidence="13">Z6</strain>
    </source>
</reference>
<accession>A0A1C0A5L7</accession>
<keyword evidence="2 7" id="KW-0227">DNA damage</keyword>
<evidence type="ECO:0000256" key="2">
    <source>
        <dbReference type="ARBA" id="ARBA00022763"/>
    </source>
</evidence>
<feature type="domain" description="UVR" evidence="9">
    <location>
        <begin position="202"/>
        <end position="237"/>
    </location>
</feature>
<dbReference type="FunFam" id="3.40.1440.10:FF:000001">
    <property type="entry name" value="UvrABC system protein C"/>
    <property type="match status" value="1"/>
</dbReference>
<dbReference type="EMBL" id="LWDV01000010">
    <property type="protein sequence ID" value="OCL25437.1"/>
    <property type="molecule type" value="Genomic_DNA"/>
</dbReference>
<dbReference type="InterPro" id="IPR038476">
    <property type="entry name" value="UvrC_RNase_H_dom_sf"/>
</dbReference>
<dbReference type="NCBIfam" id="NF001824">
    <property type="entry name" value="PRK00558.1-5"/>
    <property type="match status" value="1"/>
</dbReference>
<dbReference type="InterPro" id="IPR036876">
    <property type="entry name" value="UVR_dom_sf"/>
</dbReference>
<dbReference type="SUPFAM" id="SSF46600">
    <property type="entry name" value="C-terminal UvrC-binding domain of UvrB"/>
    <property type="match status" value="1"/>
</dbReference>
<keyword evidence="13" id="KW-1185">Reference proteome</keyword>
<dbReference type="InterPro" id="IPR004791">
    <property type="entry name" value="UvrC"/>
</dbReference>
<dbReference type="GO" id="GO:0009380">
    <property type="term" value="C:excinuclease repair complex"/>
    <property type="evidence" value="ECO:0007669"/>
    <property type="project" value="InterPro"/>
</dbReference>
<dbReference type="Pfam" id="PF08459">
    <property type="entry name" value="UvrC_RNaseH_dom"/>
    <property type="match status" value="1"/>
</dbReference>
<dbReference type="Pfam" id="PF01541">
    <property type="entry name" value="GIY-YIG"/>
    <property type="match status" value="1"/>
</dbReference>
<reference evidence="12 13" key="2">
    <citation type="submission" date="2016-08" db="EMBL/GenBank/DDBJ databases">
        <title>Orenia metallireducens sp. nov. strain Z6, a Novel Metal-reducing Firmicute from the Deep Subsurface.</title>
        <authorList>
            <person name="Maxim B.I."/>
            <person name="Kenneth K."/>
            <person name="Flynn T.M."/>
            <person name="Oloughlin E.J."/>
            <person name="Locke R.A."/>
            <person name="Weber J.R."/>
            <person name="Egan S.M."/>
            <person name="Mackie R.I."/>
            <person name="Cann I.K."/>
        </authorList>
    </citation>
    <scope>NUCLEOTIDE SEQUENCE [LARGE SCALE GENOMIC DNA]</scope>
    <source>
        <strain evidence="12 13">Z6</strain>
    </source>
</reference>
<dbReference type="Gene3D" id="3.30.420.340">
    <property type="entry name" value="UvrC, RNAse H endonuclease domain"/>
    <property type="match status" value="1"/>
</dbReference>
<dbReference type="PROSITE" id="PS50165">
    <property type="entry name" value="UVRC"/>
    <property type="match status" value="1"/>
</dbReference>
<dbReference type="PANTHER" id="PTHR30562">
    <property type="entry name" value="UVRC/OXIDOREDUCTASE"/>
    <property type="match status" value="1"/>
</dbReference>
<proteinExistence type="inferred from homology"/>
<evidence type="ECO:0000313" key="13">
    <source>
        <dbReference type="Proteomes" id="UP000093514"/>
    </source>
</evidence>
<dbReference type="Gene3D" id="3.40.1440.10">
    <property type="entry name" value="GIY-YIG endonuclease"/>
    <property type="match status" value="1"/>
</dbReference>
<evidence type="ECO:0000256" key="1">
    <source>
        <dbReference type="ARBA" id="ARBA00022490"/>
    </source>
</evidence>
<dbReference type="InterPro" id="IPR035901">
    <property type="entry name" value="GIY-YIG_endonuc_sf"/>
</dbReference>
<dbReference type="NCBIfam" id="TIGR00194">
    <property type="entry name" value="uvrC"/>
    <property type="match status" value="1"/>
</dbReference>
<dbReference type="OrthoDB" id="9804933at2"/>
<dbReference type="SUPFAM" id="SSF82771">
    <property type="entry name" value="GIY-YIG endonuclease"/>
    <property type="match status" value="1"/>
</dbReference>
<dbReference type="CDD" id="cd10434">
    <property type="entry name" value="GIY-YIG_UvrC_Cho"/>
    <property type="match status" value="1"/>
</dbReference>
<dbReference type="InterPro" id="IPR003583">
    <property type="entry name" value="Hlx-hairpin-Hlx_DNA-bd_motif"/>
</dbReference>
<evidence type="ECO:0000259" key="10">
    <source>
        <dbReference type="PROSITE" id="PS50164"/>
    </source>
</evidence>
<name>A0A1C0A5L7_9FIRM</name>
<comment type="subunit">
    <text evidence="7">Interacts with UvrB in an incision complex.</text>
</comment>
<dbReference type="SUPFAM" id="SSF47781">
    <property type="entry name" value="RuvA domain 2-like"/>
    <property type="match status" value="1"/>
</dbReference>
<dbReference type="Pfam" id="PF02151">
    <property type="entry name" value="UVR"/>
    <property type="match status" value="1"/>
</dbReference>
<keyword evidence="5 7" id="KW-0234">DNA repair</keyword>
<evidence type="ECO:0000256" key="5">
    <source>
        <dbReference type="ARBA" id="ARBA00023204"/>
    </source>
</evidence>
<gene>
    <name evidence="7" type="primary">uvrC</name>
    <name evidence="12" type="ORF">U472_13900</name>
</gene>
<dbReference type="GO" id="GO:0005737">
    <property type="term" value="C:cytoplasm"/>
    <property type="evidence" value="ECO:0007669"/>
    <property type="project" value="UniProtKB-SubCell"/>
</dbReference>
<organism evidence="12 13">
    <name type="scientific">Orenia metallireducens</name>
    <dbReference type="NCBI Taxonomy" id="1413210"/>
    <lineage>
        <taxon>Bacteria</taxon>
        <taxon>Bacillati</taxon>
        <taxon>Bacillota</taxon>
        <taxon>Clostridia</taxon>
        <taxon>Halanaerobiales</taxon>
        <taxon>Halobacteroidaceae</taxon>
        <taxon>Orenia</taxon>
    </lineage>
</organism>
<evidence type="ECO:0000313" key="12">
    <source>
        <dbReference type="EMBL" id="OCL25437.1"/>
    </source>
</evidence>
<dbReference type="HAMAP" id="MF_00203">
    <property type="entry name" value="UvrC"/>
    <property type="match status" value="1"/>
</dbReference>
<dbReference type="Pfam" id="PF14520">
    <property type="entry name" value="HHH_5"/>
    <property type="match status" value="1"/>
</dbReference>
<comment type="subcellular location">
    <subcellularLocation>
        <location evidence="7">Cytoplasm</location>
    </subcellularLocation>
</comment>
<dbReference type="GO" id="GO:0006289">
    <property type="term" value="P:nucleotide-excision repair"/>
    <property type="evidence" value="ECO:0007669"/>
    <property type="project" value="UniProtKB-UniRule"/>
</dbReference>
<keyword evidence="4 7" id="KW-0267">Excision nuclease</keyword>
<protein>
    <recommendedName>
        <fullName evidence="7">UvrABC system protein C</fullName>
        <shortName evidence="7">Protein UvrC</shortName>
    </recommendedName>
    <alternativeName>
        <fullName evidence="7">Excinuclease ABC subunit C</fullName>
    </alternativeName>
</protein>
<dbReference type="PANTHER" id="PTHR30562:SF1">
    <property type="entry name" value="UVRABC SYSTEM PROTEIN C"/>
    <property type="match status" value="1"/>
</dbReference>
<dbReference type="AlphaFoldDB" id="A0A1C0A5L7"/>
<dbReference type="FunFam" id="3.30.420.340:FF:000001">
    <property type="entry name" value="UvrABC system protein C"/>
    <property type="match status" value="1"/>
</dbReference>